<feature type="transmembrane region" description="Helical" evidence="1">
    <location>
        <begin position="116"/>
        <end position="137"/>
    </location>
</feature>
<keyword evidence="1" id="KW-0812">Transmembrane</keyword>
<name>A0ABT2QNW1_9STAP</name>
<evidence type="ECO:0000313" key="2">
    <source>
        <dbReference type="EMBL" id="MCU5745663.1"/>
    </source>
</evidence>
<evidence type="ECO:0000313" key="3">
    <source>
        <dbReference type="Proteomes" id="UP001209553"/>
    </source>
</evidence>
<proteinExistence type="predicted"/>
<dbReference type="InterPro" id="IPR018920">
    <property type="entry name" value="EssA/YueC"/>
</dbReference>
<keyword evidence="1" id="KW-0472">Membrane</keyword>
<dbReference type="Proteomes" id="UP001209553">
    <property type="component" value="Unassembled WGS sequence"/>
</dbReference>
<protein>
    <submittedName>
        <fullName evidence="2">Type VII secretion protein EssA</fullName>
    </submittedName>
</protein>
<dbReference type="NCBIfam" id="TIGR03927">
    <property type="entry name" value="T7SS_EssA_Firm"/>
    <property type="match status" value="1"/>
</dbReference>
<gene>
    <name evidence="2" type="primary">essA</name>
    <name evidence="2" type="ORF">N9R04_02870</name>
</gene>
<evidence type="ECO:0000256" key="1">
    <source>
        <dbReference type="SAM" id="Phobius"/>
    </source>
</evidence>
<sequence>MLIEALLTLTLLTADKQHGSLDINVKQEDKEIINNGLNQYDTTLFDKDSKAVNERIKEKKLKKEQEIKNNIFHVQPGTSARLDDIKKVLFTSTKNSEKGSQSDKKPYIQNKQEKNILPYILLSIGAFLTIGFVIFSIRRGRRKQQ</sequence>
<keyword evidence="3" id="KW-1185">Reference proteome</keyword>
<reference evidence="2 3" key="1">
    <citation type="journal article" date="2023" name="Int. J. Syst. Evol. Microbiol.">
        <title>Streptococcus sciuri sp. nov., Staphylococcus marylandisciuri sp. nov. and Staphylococcus americanisciuri sp. nov., isolated from faeces of eastern grey squirrel (Sciurus carolinensis).</title>
        <authorList>
            <person name="Volokhov D.V."/>
            <person name="Zagorodnyaya T.A."/>
            <person name="Furtak V.A."/>
            <person name="Nattanmai G."/>
            <person name="Randall L."/>
            <person name="Jose S."/>
            <person name="Gao Y."/>
            <person name="Eisenberg T."/>
            <person name="Delmonte P."/>
            <person name="Blom J."/>
            <person name="Mitchell K.K."/>
        </authorList>
    </citation>
    <scope>NUCLEOTIDE SEQUENCE [LARGE SCALE GENOMIC DNA]</scope>
    <source>
        <strain evidence="2 3">SQ8-PEA</strain>
    </source>
</reference>
<dbReference type="EMBL" id="JAOPKZ010000004">
    <property type="protein sequence ID" value="MCU5745663.1"/>
    <property type="molecule type" value="Genomic_DNA"/>
</dbReference>
<accession>A0ABT2QNW1</accession>
<organism evidence="2 3">
    <name type="scientific">Staphylococcus marylandisciuri</name>
    <dbReference type="NCBI Taxonomy" id="2981529"/>
    <lineage>
        <taxon>Bacteria</taxon>
        <taxon>Bacillati</taxon>
        <taxon>Bacillota</taxon>
        <taxon>Bacilli</taxon>
        <taxon>Bacillales</taxon>
        <taxon>Staphylococcaceae</taxon>
        <taxon>Staphylococcus</taxon>
    </lineage>
</organism>
<comment type="caution">
    <text evidence="2">The sequence shown here is derived from an EMBL/GenBank/DDBJ whole genome shotgun (WGS) entry which is preliminary data.</text>
</comment>
<keyword evidence="1" id="KW-1133">Transmembrane helix</keyword>